<reference evidence="1" key="2">
    <citation type="submission" date="2014-06" db="EMBL/GenBank/DDBJ databases">
        <title>The complete genome of Blastobotrys (Arxula) adeninivorans LS3 - a yeast of biotechnological interest.</title>
        <authorList>
            <person name="Kunze G."/>
            <person name="Gaillardin C."/>
            <person name="Czernicka M."/>
            <person name="Durrens P."/>
            <person name="Martin T."/>
            <person name="Boer E."/>
            <person name="Gabaldon T."/>
            <person name="Cruz J."/>
            <person name="Talla E."/>
            <person name="Marck C."/>
            <person name="Goffeau A."/>
            <person name="Barbe V."/>
            <person name="Baret P."/>
            <person name="Baronian K."/>
            <person name="Beier S."/>
            <person name="Bleykasten C."/>
            <person name="Bode R."/>
            <person name="Casaregola S."/>
            <person name="Despons L."/>
            <person name="Fairhead C."/>
            <person name="Giersberg M."/>
            <person name="Gierski P."/>
            <person name="Hahnel U."/>
            <person name="Hartmann A."/>
            <person name="Jankowska D."/>
            <person name="Jubin C."/>
            <person name="Jung P."/>
            <person name="Lafontaine I."/>
            <person name="Leh-Louis V."/>
            <person name="Lemaire M."/>
            <person name="Marcet-Houben M."/>
            <person name="Mascher M."/>
            <person name="Morel G."/>
            <person name="Richard G.-F."/>
            <person name="Riechen J."/>
            <person name="Sacerdot C."/>
            <person name="Sarkar A."/>
            <person name="Savel G."/>
            <person name="Schacherer J."/>
            <person name="Sherman D."/>
            <person name="Straub M.-L."/>
            <person name="Stein N."/>
            <person name="Thierry A."/>
            <person name="Trautwein-Schult A."/>
            <person name="Westhof E."/>
            <person name="Worch S."/>
            <person name="Dujon B."/>
            <person name="Souciet J.-L."/>
            <person name="Wincker P."/>
            <person name="Scholz U."/>
            <person name="Neuveglise N."/>
        </authorList>
    </citation>
    <scope>NUCLEOTIDE SEQUENCE</scope>
    <source>
        <strain evidence="1">LS3</strain>
    </source>
</reference>
<dbReference type="AlphaFoldDB" id="A0A060SXK4"/>
<name>A0A060SXK4_BLAAD</name>
<evidence type="ECO:0000313" key="1">
    <source>
        <dbReference type="EMBL" id="CDP33630.1"/>
    </source>
</evidence>
<gene>
    <name evidence="1" type="ORF">GNLVRS02_ARAD1A13684g</name>
</gene>
<protein>
    <submittedName>
        <fullName evidence="1">ARAD1A13684p</fullName>
    </submittedName>
</protein>
<proteinExistence type="predicted"/>
<organism evidence="1">
    <name type="scientific">Blastobotrys adeninivorans</name>
    <name type="common">Yeast</name>
    <name type="synonym">Arxula adeninivorans</name>
    <dbReference type="NCBI Taxonomy" id="409370"/>
    <lineage>
        <taxon>Eukaryota</taxon>
        <taxon>Fungi</taxon>
        <taxon>Dikarya</taxon>
        <taxon>Ascomycota</taxon>
        <taxon>Saccharomycotina</taxon>
        <taxon>Dipodascomycetes</taxon>
        <taxon>Dipodascales</taxon>
        <taxon>Trichomonascaceae</taxon>
        <taxon>Blastobotrys</taxon>
    </lineage>
</organism>
<reference evidence="1" key="1">
    <citation type="submission" date="2014-02" db="EMBL/GenBank/DDBJ databases">
        <authorList>
            <person name="Genoscope - CEA"/>
        </authorList>
    </citation>
    <scope>NUCLEOTIDE SEQUENCE</scope>
    <source>
        <strain evidence="1">LS3</strain>
    </source>
</reference>
<accession>A0A060SXK4</accession>
<sequence>MDILRFKYNGDEVALETWLVKMVPVARWSASARDTTVLIENGACVTDKVDSILRKCGVKGQRTIGVSGNYQITIQSAALFQGTQFLTSPLDDIMFDLVPFVDSVLPEDGQSVRGALSQLRQNPSMDIKAFTDLMMKAFRDQTIALGRLLQQLVSRSRCAFSIEQDGIAQQLVGPIERYCKKHGCGDAIPEWVQGRSSIYERTMDMSCEPAYHELTYPTFQGSATAMCKVCMSEPLSKGIFDILTSFSGTRFRLDVGLVVDIEANEAIDRIRLVLVDGTVDRLVELSHNRAVAAVARDKIENRLKLLKLLQRCVMQPGEIPRDCEDTVETYRPLQDSIEYTINELQNSRNTISGVPGISEVSEHECKEYIAEACEVLLNNSTVVELSKGTTGDTLKFPVEGFLGLKLGPENHVSLTTDDMWNIYGTIETAYRMRSFGLELIKLPISIILTRECVNPERYHSFVRSQGPDFDAVAFENGDSHHSGKGTLSMVLFTDEVVWHMALKYDSGLGHSKRIMMAAALQWVIDVSRDREFTYDLAGDLGTND</sequence>
<dbReference type="EMBL" id="HG937691">
    <property type="protein sequence ID" value="CDP33630.1"/>
    <property type="molecule type" value="Genomic_DNA"/>
</dbReference>
<dbReference type="PhylomeDB" id="A0A060SXK4"/>